<dbReference type="AlphaFoldDB" id="A0A7X5UYE6"/>
<gene>
    <name evidence="2" type="ORF">FHR20_000937</name>
</gene>
<keyword evidence="3" id="KW-1185">Reference proteome</keyword>
<dbReference type="Proteomes" id="UP000564677">
    <property type="component" value="Unassembled WGS sequence"/>
</dbReference>
<proteinExistence type="predicted"/>
<dbReference type="RefSeq" id="WP_167298423.1">
    <property type="nucleotide sequence ID" value="NZ_CP170557.1"/>
</dbReference>
<evidence type="ECO:0000313" key="2">
    <source>
        <dbReference type="EMBL" id="NIJ64006.1"/>
    </source>
</evidence>
<comment type="caution">
    <text evidence="2">The sequence shown here is derived from an EMBL/GenBank/DDBJ whole genome shotgun (WGS) entry which is preliminary data.</text>
</comment>
<feature type="signal peptide" evidence="1">
    <location>
        <begin position="1"/>
        <end position="21"/>
    </location>
</feature>
<feature type="chain" id="PRO_5030558858" evidence="1">
    <location>
        <begin position="22"/>
        <end position="181"/>
    </location>
</feature>
<keyword evidence="1" id="KW-0732">Signal</keyword>
<reference evidence="2 3" key="1">
    <citation type="submission" date="2020-03" db="EMBL/GenBank/DDBJ databases">
        <title>Genomic Encyclopedia of Type Strains, Phase IV (KMG-IV): sequencing the most valuable type-strain genomes for metagenomic binning, comparative biology and taxonomic classification.</title>
        <authorList>
            <person name="Goeker M."/>
        </authorList>
    </citation>
    <scope>NUCLEOTIDE SEQUENCE [LARGE SCALE GENOMIC DNA]</scope>
    <source>
        <strain evidence="2 3">DSM 4733</strain>
    </source>
</reference>
<accession>A0A7X5UYE6</accession>
<name>A0A7X5UYE6_9SPHN</name>
<organism evidence="2 3">
    <name type="scientific">Sphingomonas leidyi</name>
    <dbReference type="NCBI Taxonomy" id="68569"/>
    <lineage>
        <taxon>Bacteria</taxon>
        <taxon>Pseudomonadati</taxon>
        <taxon>Pseudomonadota</taxon>
        <taxon>Alphaproteobacteria</taxon>
        <taxon>Sphingomonadales</taxon>
        <taxon>Sphingomonadaceae</taxon>
        <taxon>Sphingomonas</taxon>
    </lineage>
</organism>
<evidence type="ECO:0000313" key="3">
    <source>
        <dbReference type="Proteomes" id="UP000564677"/>
    </source>
</evidence>
<protein>
    <submittedName>
        <fullName evidence="2">Uncharacterized protein</fullName>
    </submittedName>
</protein>
<sequence length="181" mass="19754">MFRFIAFASLLAIAVAQPAAAQDGGVAQDVDSAGAIPPRGMSFEAAQSMMTIMRGASTQVRDNCWNLGCVLIVNDTSGYDVIGFYLDSAKPGQSVHWSHNQFAQPLWPSKATLRFKTGNADTCTLPVRFVLRHRETHEKTEISGTSSFCTAPHKDTLIRIKMLEGKVYVRGDDEPEPGPTH</sequence>
<dbReference type="EMBL" id="JAASQV010000001">
    <property type="protein sequence ID" value="NIJ64006.1"/>
    <property type="molecule type" value="Genomic_DNA"/>
</dbReference>
<evidence type="ECO:0000256" key="1">
    <source>
        <dbReference type="SAM" id="SignalP"/>
    </source>
</evidence>